<feature type="compositionally biased region" description="Basic residues" evidence="1">
    <location>
        <begin position="57"/>
        <end position="71"/>
    </location>
</feature>
<feature type="compositionally biased region" description="Gly residues" evidence="1">
    <location>
        <begin position="220"/>
        <end position="229"/>
    </location>
</feature>
<gene>
    <name evidence="2" type="ORF">M9Y10_002335</name>
</gene>
<protein>
    <submittedName>
        <fullName evidence="2">Uncharacterized protein</fullName>
    </submittedName>
</protein>
<comment type="caution">
    <text evidence="2">The sequence shown here is derived from an EMBL/GenBank/DDBJ whole genome shotgun (WGS) entry which is preliminary data.</text>
</comment>
<feature type="region of interest" description="Disordered" evidence="1">
    <location>
        <begin position="1"/>
        <end position="43"/>
    </location>
</feature>
<evidence type="ECO:0000313" key="3">
    <source>
        <dbReference type="Proteomes" id="UP001470230"/>
    </source>
</evidence>
<accession>A0ABR2L9W2</accession>
<sequence length="270" mass="30344">MSEQQPDPNNNNNNNEKQPTEQPTTEEVPGTEQLNDAQLDEEIRATRQKLRELILKRKQIRKQKCKGKKGQRQPPCGDEQGNEWGPDPEFNQWGPGFWPGPWGHRKGHHGHHGGHKHNKHWKQWGPQYPPFFCQWGPWDQPPPEFGPCEGRPQGPPGQCPCQRPRGPQGHPEPCDKNKRNQPPQGPPPQEQPPQGPPHGKGGPRGRGPQGPPPPEWAMYGGYGPWGFPGYGAPPPPQEENGEYSSSNNEEESYGENEPNGNEPGYYGPDW</sequence>
<feature type="compositionally biased region" description="Pro residues" evidence="1">
    <location>
        <begin position="183"/>
        <end position="196"/>
    </location>
</feature>
<feature type="compositionally biased region" description="Low complexity" evidence="1">
    <location>
        <begin position="159"/>
        <end position="169"/>
    </location>
</feature>
<dbReference type="EMBL" id="JAPFFF010000001">
    <property type="protein sequence ID" value="KAK8900012.1"/>
    <property type="molecule type" value="Genomic_DNA"/>
</dbReference>
<feature type="region of interest" description="Disordered" evidence="1">
    <location>
        <begin position="57"/>
        <end position="270"/>
    </location>
</feature>
<proteinExistence type="predicted"/>
<evidence type="ECO:0000313" key="2">
    <source>
        <dbReference type="EMBL" id="KAK8900012.1"/>
    </source>
</evidence>
<feature type="compositionally biased region" description="Low complexity" evidence="1">
    <location>
        <begin position="9"/>
        <end position="33"/>
    </location>
</feature>
<dbReference type="Proteomes" id="UP001470230">
    <property type="component" value="Unassembled WGS sequence"/>
</dbReference>
<feature type="compositionally biased region" description="Basic residues" evidence="1">
    <location>
        <begin position="103"/>
        <end position="122"/>
    </location>
</feature>
<feature type="compositionally biased region" description="Low complexity" evidence="1">
    <location>
        <begin position="93"/>
        <end position="102"/>
    </location>
</feature>
<feature type="compositionally biased region" description="Low complexity" evidence="1">
    <location>
        <begin position="255"/>
        <end position="270"/>
    </location>
</feature>
<keyword evidence="3" id="KW-1185">Reference proteome</keyword>
<reference evidence="2 3" key="1">
    <citation type="submission" date="2024-04" db="EMBL/GenBank/DDBJ databases">
        <title>Tritrichomonas musculus Genome.</title>
        <authorList>
            <person name="Alves-Ferreira E."/>
            <person name="Grigg M."/>
            <person name="Lorenzi H."/>
            <person name="Galac M."/>
        </authorList>
    </citation>
    <scope>NUCLEOTIDE SEQUENCE [LARGE SCALE GENOMIC DNA]</scope>
    <source>
        <strain evidence="2 3">EAF2021</strain>
    </source>
</reference>
<name>A0ABR2L9W2_9EUKA</name>
<organism evidence="2 3">
    <name type="scientific">Tritrichomonas musculus</name>
    <dbReference type="NCBI Taxonomy" id="1915356"/>
    <lineage>
        <taxon>Eukaryota</taxon>
        <taxon>Metamonada</taxon>
        <taxon>Parabasalia</taxon>
        <taxon>Tritrichomonadida</taxon>
        <taxon>Tritrichomonadidae</taxon>
        <taxon>Tritrichomonas</taxon>
    </lineage>
</organism>
<feature type="compositionally biased region" description="Gly residues" evidence="1">
    <location>
        <begin position="198"/>
        <end position="208"/>
    </location>
</feature>
<evidence type="ECO:0000256" key="1">
    <source>
        <dbReference type="SAM" id="MobiDB-lite"/>
    </source>
</evidence>